<accession>A0A844XI12</accession>
<evidence type="ECO:0000313" key="3">
    <source>
        <dbReference type="Proteomes" id="UP000461409"/>
    </source>
</evidence>
<name>A0A844XI12_9SPHN</name>
<feature type="transmembrane region" description="Helical" evidence="1">
    <location>
        <begin position="50"/>
        <end position="75"/>
    </location>
</feature>
<evidence type="ECO:0000256" key="1">
    <source>
        <dbReference type="SAM" id="Phobius"/>
    </source>
</evidence>
<comment type="caution">
    <text evidence="2">The sequence shown here is derived from an EMBL/GenBank/DDBJ whole genome shotgun (WGS) entry which is preliminary data.</text>
</comment>
<dbReference type="RefSeq" id="WP_160486796.1">
    <property type="nucleotide sequence ID" value="NZ_WUBR01000003.1"/>
</dbReference>
<keyword evidence="1" id="KW-0812">Transmembrane</keyword>
<protein>
    <submittedName>
        <fullName evidence="2">Uncharacterized protein</fullName>
    </submittedName>
</protein>
<keyword evidence="3" id="KW-1185">Reference proteome</keyword>
<reference evidence="2 3" key="2">
    <citation type="submission" date="2020-02" db="EMBL/GenBank/DDBJ databases">
        <title>Erythrobacter dongmakensis sp. nov., isolated from a tidal mudflat.</title>
        <authorList>
            <person name="Kim I.S."/>
        </authorList>
    </citation>
    <scope>NUCLEOTIDE SEQUENCE [LARGE SCALE GENOMIC DNA]</scope>
    <source>
        <strain evidence="2 3">GH3-10</strain>
    </source>
</reference>
<keyword evidence="1" id="KW-1133">Transmembrane helix</keyword>
<dbReference type="EMBL" id="WUBR01000003">
    <property type="protein sequence ID" value="MWV29188.1"/>
    <property type="molecule type" value="Genomic_DNA"/>
</dbReference>
<proteinExistence type="predicted"/>
<keyword evidence="1" id="KW-0472">Membrane</keyword>
<evidence type="ECO:0000313" key="2">
    <source>
        <dbReference type="EMBL" id="MWV29188.1"/>
    </source>
</evidence>
<reference evidence="2 3" key="1">
    <citation type="submission" date="2019-12" db="EMBL/GenBank/DDBJ databases">
        <authorList>
            <person name="Lee S.D."/>
        </authorList>
    </citation>
    <scope>NUCLEOTIDE SEQUENCE [LARGE SCALE GENOMIC DNA]</scope>
    <source>
        <strain evidence="2 3">GH3-10</strain>
    </source>
</reference>
<gene>
    <name evidence="2" type="ORF">GRF63_14885</name>
</gene>
<dbReference type="Proteomes" id="UP000461409">
    <property type="component" value="Unassembled WGS sequence"/>
</dbReference>
<sequence>MIILFGLIYAAVIGALFFGQFKVVRRALQQRVAGMGRFTFPREESPIGFWIVLGIEIAALMLASLYFAAALGILLK</sequence>
<dbReference type="AlphaFoldDB" id="A0A844XI12"/>
<organism evidence="2 3">
    <name type="scientific">Aurantiacibacter rhizosphaerae</name>
    <dbReference type="NCBI Taxonomy" id="2691582"/>
    <lineage>
        <taxon>Bacteria</taxon>
        <taxon>Pseudomonadati</taxon>
        <taxon>Pseudomonadota</taxon>
        <taxon>Alphaproteobacteria</taxon>
        <taxon>Sphingomonadales</taxon>
        <taxon>Erythrobacteraceae</taxon>
        <taxon>Aurantiacibacter</taxon>
    </lineage>
</organism>